<dbReference type="Proteomes" id="UP000815325">
    <property type="component" value="Unassembled WGS sequence"/>
</dbReference>
<sequence length="1709" mass="181962">MASTRAPMLALLALLYAASVRAQIRVCIAPASLSTSDCKTALENAYGTSPGFTCNTANSDDECLERVNDGTDHVTIVGGNQLFNAHAKYNLHAIVAESSGLGDASYWGVALTKRGKCATVDGNDVSPPGPIKGLDDSLRGRKACHTGYRKTSGWYLPVGKLADKGLMDFSQWAEEAANHDPPVQTDAETVEKFWDDNVCAPGTTANGPTREGNIYGSVGPNGGGLCKLCKGDCTSTDPYAGYEGALYCMDQEGDIAFVKHSTVRDYDASDDADKEPLTETDKSTYVGICDSGCMTLFNSDGSPIQNSDGSFQYEMCSTGKSASNSMVARKDFIGSSEYQALLSAMSLSSSDSAAIDAGDITTDEANALKQEDTVGLWGDDTQSLIKVADDDFKSFFTAYDGFREIRNSGFTLRFCIAGEASIASCESALNSAYGTGNSYQEYECIKRDSDDLCLQAVEEGDAHATIVGGNQLYSANAKYNLAAIAAESASDDLGTASYWGVALTKRGKCATVDGESVGGPITGLDDSIRGRKACHTGYRKTSGWFLPVGKLADKGLMDFSQWAEEAANHDPPVRVDAETVEKFWEDNVCAPGTTANGPTLAGNIYGEVQTENQEGAGLCKLCKRDCTSTDPYAGYEGALYCMDQEGDIAFVKHSTVRDYDPSDDADKEALTESDKSTYVGICDAGCMTLFDSNGNPLENSDGNGFKYEMCSTGKSASNSLVVRKDFIGTSDYDKLMTALGLMNSDSADVTSPALKNEDEAGLWGSDTSKLYKISEPATDDGFKSFFTAYDGFQEIRNSDSGLRVCISGTAMTSSCEEALDAAYGSSGMSFYCMKKSEIGCLEAVKTGEAHVTVVGGNELFAAHNQYNLAAIVAEQASSELEDASYWGVAITKKSNCAAVDGNSESGDITGLDSSIKGKAACHTGYRKTSGWYLPVGTLAKDNVIDFSQYATEAATEYDPPVQVDAETIEQFWDEKVCAPGTTANGPRVDGTAYGSVGANGGGLCKRCKSDCTSTDPYAGYKGAVYCIDDEDNNENTGGDIAFVKHSTLRDYSEPLNTAKNDYVGICPTKADGSSGGCMTLFDSNGNPIEDPNGNGFKYESCSTGKSASNAMVSSRAFVGTDMYNSLMSALGLANGDVADVTSSMITNEASVGLWGSDTRQLRKIANPATTQGFKDFFTAYDQFREIRNSEFANNDNKDEVKVCVPRNDDAELVRRCTDVMNVQYGTTELYFNCQPASNVEACQQGIEDGTFDITTLGGDGLFTSYEEYDLEPLVAEIYITGEPASYFGIGVVKASQCGEGRPFTGKNKESLQGKDSCHTGYRKTAGWYLPIGSLLSAGIMPAVEDPNGEVQTDAYSANEFFGRVCAPRATDEGPKVGGETWAPLCDTLCNESGGSDTCAANPTQDVNPYYDYTGAFKCVSDSPDASSGTPRVGWVKHTTLEDYNRQFPDDRQSVADYMILCSDGCRAWTEENYKDPACNNGESASQAVIARADYESDSVGMKVKKALLNGGDVKLAAIEIAGQENFFWSASTEEVRDVSTTPFEDDFFQAYSEFKSVFNLPLGGDGSNGATGSIDVDFTLINVNFNLDEAKRNSIEKDLEDQARSACQSAGSSCPQANFEGTITCTAGCSEEDATRRSLLATEVSVSGTVTNVVDNDSTQQAMENISTLDGATVDQGQTKVDSSSGAVMLHMTLASCIALVLGLVLAMA</sequence>
<feature type="signal peptide" evidence="2">
    <location>
        <begin position="1"/>
        <end position="22"/>
    </location>
</feature>
<comment type="caution">
    <text evidence="4">The sequence shown here is derived from an EMBL/GenBank/DDBJ whole genome shotgun (WGS) entry which is preliminary data.</text>
</comment>
<dbReference type="EMBL" id="MU070011">
    <property type="protein sequence ID" value="KAF5830738.1"/>
    <property type="molecule type" value="Genomic_DNA"/>
</dbReference>
<evidence type="ECO:0000256" key="1">
    <source>
        <dbReference type="SAM" id="Phobius"/>
    </source>
</evidence>
<feature type="transmembrane region" description="Helical" evidence="1">
    <location>
        <begin position="1688"/>
        <end position="1708"/>
    </location>
</feature>
<reference evidence="4" key="2">
    <citation type="submission" date="2020-06" db="EMBL/GenBank/DDBJ databases">
        <authorList>
            <consortium name="DOE Joint Genome Institute"/>
            <person name="Calhoun S."/>
            <person name="Polle J.E."/>
            <person name="Mckie-Krisberg Z."/>
            <person name="Prochnik S."/>
            <person name="Neofotis P."/>
            <person name="Yim W.C."/>
            <person name="Hathwaik L.T."/>
            <person name="Jenkins J."/>
            <person name="Molina H."/>
            <person name="Bunkenborg J."/>
            <person name="Grigoriev I.V."/>
            <person name="Barry K."/>
            <person name="Schmutz J."/>
            <person name="Jin E."/>
            <person name="Cushman J.C."/>
            <person name="Magnuson J.K."/>
        </authorList>
    </citation>
    <scope>NUCLEOTIDE SEQUENCE</scope>
    <source>
        <strain evidence="4">CCAP 19/18</strain>
    </source>
</reference>
<protein>
    <recommendedName>
        <fullName evidence="3">Transferrin-like domain-containing protein</fullName>
    </recommendedName>
</protein>
<dbReference type="Pfam" id="PF00405">
    <property type="entry name" value="Transferrin"/>
    <property type="match status" value="4"/>
</dbReference>
<keyword evidence="1" id="KW-0812">Transmembrane</keyword>
<evidence type="ECO:0000256" key="2">
    <source>
        <dbReference type="SAM" id="SignalP"/>
    </source>
</evidence>
<feature type="chain" id="PRO_5045030042" description="Transferrin-like domain-containing protein" evidence="2">
    <location>
        <begin position="23"/>
        <end position="1709"/>
    </location>
</feature>
<organism evidence="4 5">
    <name type="scientific">Dunaliella salina</name>
    <name type="common">Green alga</name>
    <name type="synonym">Protococcus salinus</name>
    <dbReference type="NCBI Taxonomy" id="3046"/>
    <lineage>
        <taxon>Eukaryota</taxon>
        <taxon>Viridiplantae</taxon>
        <taxon>Chlorophyta</taxon>
        <taxon>core chlorophytes</taxon>
        <taxon>Chlorophyceae</taxon>
        <taxon>CS clade</taxon>
        <taxon>Chlamydomonadales</taxon>
        <taxon>Dunaliellaceae</taxon>
        <taxon>Dunaliella</taxon>
    </lineage>
</organism>
<dbReference type="PANTHER" id="PTHR11485:SF29">
    <property type="entry name" value="TRANSFERRIN 2"/>
    <property type="match status" value="1"/>
</dbReference>
<feature type="domain" description="Transferrin-like" evidence="3">
    <location>
        <begin position="24"/>
        <end position="407"/>
    </location>
</feature>
<dbReference type="CDD" id="cd13529">
    <property type="entry name" value="PBP2_transferrin"/>
    <property type="match status" value="4"/>
</dbReference>
<feature type="domain" description="Transferrin-like" evidence="3">
    <location>
        <begin position="412"/>
        <end position="797"/>
    </location>
</feature>
<dbReference type="SUPFAM" id="SSF53850">
    <property type="entry name" value="Periplasmic binding protein-like II"/>
    <property type="match status" value="4"/>
</dbReference>
<reference evidence="4" key="1">
    <citation type="submission" date="2017-08" db="EMBL/GenBank/DDBJ databases">
        <authorList>
            <person name="Polle J.E."/>
            <person name="Barry K."/>
            <person name="Cushman J."/>
            <person name="Schmutz J."/>
            <person name="Tran D."/>
            <person name="Hathwaick L.T."/>
            <person name="Yim W.C."/>
            <person name="Jenkins J."/>
            <person name="Mckie-Krisberg Z.M."/>
            <person name="Prochnik S."/>
            <person name="Lindquist E."/>
            <person name="Dockter R.B."/>
            <person name="Adam C."/>
            <person name="Molina H."/>
            <person name="Bunkerborg J."/>
            <person name="Jin E."/>
            <person name="Buchheim M."/>
            <person name="Magnuson J."/>
        </authorList>
    </citation>
    <scope>NUCLEOTIDE SEQUENCE</scope>
    <source>
        <strain evidence="4">CCAP 19/18</strain>
    </source>
</reference>
<evidence type="ECO:0000313" key="4">
    <source>
        <dbReference type="EMBL" id="KAF5830738.1"/>
    </source>
</evidence>
<gene>
    <name evidence="4" type="ORF">DUNSADRAFT_14099</name>
</gene>
<name>A0ABQ7G7Z9_DUNSA</name>
<accession>A0ABQ7G7Z9</accession>
<keyword evidence="1" id="KW-1133">Transmembrane helix</keyword>
<dbReference type="Gene3D" id="3.40.190.10">
    <property type="entry name" value="Periplasmic binding protein-like II"/>
    <property type="match status" value="8"/>
</dbReference>
<feature type="domain" description="Transferrin-like" evidence="3">
    <location>
        <begin position="802"/>
        <end position="1197"/>
    </location>
</feature>
<dbReference type="PRINTS" id="PR00422">
    <property type="entry name" value="TRANSFERRIN"/>
</dbReference>
<feature type="domain" description="Transferrin-like" evidence="3">
    <location>
        <begin position="1200"/>
        <end position="1556"/>
    </location>
</feature>
<dbReference type="InterPro" id="IPR001156">
    <property type="entry name" value="Transferrin-like_dom"/>
</dbReference>
<dbReference type="EMBL" id="MU070011">
    <property type="protein sequence ID" value="KAF5830739.1"/>
    <property type="molecule type" value="Genomic_DNA"/>
</dbReference>
<proteinExistence type="predicted"/>
<evidence type="ECO:0000259" key="3">
    <source>
        <dbReference type="PROSITE" id="PS51408"/>
    </source>
</evidence>
<dbReference type="PANTHER" id="PTHR11485">
    <property type="entry name" value="TRANSFERRIN"/>
    <property type="match status" value="1"/>
</dbReference>
<dbReference type="SMART" id="SM00094">
    <property type="entry name" value="TR_FER"/>
    <property type="match status" value="1"/>
</dbReference>
<evidence type="ECO:0000313" key="5">
    <source>
        <dbReference type="Proteomes" id="UP000815325"/>
    </source>
</evidence>
<keyword evidence="5" id="KW-1185">Reference proteome</keyword>
<keyword evidence="2" id="KW-0732">Signal</keyword>
<dbReference type="PROSITE" id="PS51408">
    <property type="entry name" value="TRANSFERRIN_LIKE_4"/>
    <property type="match status" value="4"/>
</dbReference>
<keyword evidence="1" id="KW-0472">Membrane</keyword>